<dbReference type="KEGG" id="afd:Alfi_0566"/>
<dbReference type="eggNOG" id="ENOG5032P22">
    <property type="taxonomic scope" value="Bacteria"/>
</dbReference>
<sequence>MLMIVIGYDLVSYLLHYSSARCVTFKELFICKSNNKTGDFDMNLPDFFYLIQIFP</sequence>
<evidence type="ECO:0000313" key="1">
    <source>
        <dbReference type="EMBL" id="AFL76954.1"/>
    </source>
</evidence>
<evidence type="ECO:0000313" key="2">
    <source>
        <dbReference type="Proteomes" id="UP000006052"/>
    </source>
</evidence>
<organism evidence="1 2">
    <name type="scientific">Alistipes finegoldii (strain DSM 17242 / JCM 16770 / CCUG 46020 / CIP 107999 / KCTC 15236 / AHN 2437)</name>
    <dbReference type="NCBI Taxonomy" id="679935"/>
    <lineage>
        <taxon>Bacteria</taxon>
        <taxon>Pseudomonadati</taxon>
        <taxon>Bacteroidota</taxon>
        <taxon>Bacteroidia</taxon>
        <taxon>Bacteroidales</taxon>
        <taxon>Rikenellaceae</taxon>
        <taxon>Alistipes</taxon>
    </lineage>
</organism>
<reference evidence="2" key="1">
    <citation type="journal article" date="2013" name="Stand. Genomic Sci.">
        <title>Complete genome sequence of the bile-resistant pigment-producing anaerobe Alistipes finegoldii type strain (AHN2437(T)).</title>
        <authorList>
            <person name="Mavromatis K."/>
            <person name="Stackebrandt E."/>
            <person name="Munk C."/>
            <person name="Lapidus A."/>
            <person name="Nolan M."/>
            <person name="Lucas S."/>
            <person name="Hammon N."/>
            <person name="Deshpande S."/>
            <person name="Cheng J.F."/>
            <person name="Tapia R."/>
            <person name="Goodwin L.A."/>
            <person name="Pitluck S."/>
            <person name="Liolios K."/>
            <person name="Pagani I."/>
            <person name="Ivanova N."/>
            <person name="Mikhailova N."/>
            <person name="Huntemann M."/>
            <person name="Pati A."/>
            <person name="Chen A."/>
            <person name="Palaniappan K."/>
            <person name="Land M."/>
            <person name="Hauser L."/>
            <person name="Rohde M."/>
            <person name="Gronow S."/>
            <person name="Goker M."/>
            <person name="Detter J.C."/>
            <person name="Bristow J."/>
            <person name="Eisen J.A."/>
            <person name="Markowitz V."/>
            <person name="Hugenholtz P."/>
            <person name="Kyrpides N.C."/>
            <person name="Klenk H.P."/>
            <person name="Woyke T."/>
        </authorList>
    </citation>
    <scope>NUCLEOTIDE SEQUENCE</scope>
    <source>
        <strain evidence="2">DSM 17242 / JCM 16770 / AHN 2437 / CCUG 46020 / CIP 107999</strain>
    </source>
</reference>
<name>I3YIY6_ALIFI</name>
<gene>
    <name evidence="1" type="ordered locus">Alfi_0566</name>
</gene>
<accession>I3YIY6</accession>
<dbReference type="EMBL" id="CP003274">
    <property type="protein sequence ID" value="AFL76954.1"/>
    <property type="molecule type" value="Genomic_DNA"/>
</dbReference>
<protein>
    <submittedName>
        <fullName evidence="1">Uncharacterized protein</fullName>
    </submittedName>
</protein>
<dbReference type="AlphaFoldDB" id="I3YIY6"/>
<proteinExistence type="predicted"/>
<dbReference type="Proteomes" id="UP000006052">
    <property type="component" value="Chromosome"/>
</dbReference>
<dbReference type="HOGENOM" id="CLU_2931737_0_0_10"/>